<proteinExistence type="predicted"/>
<dbReference type="AlphaFoldDB" id="A0AAP0CT16"/>
<evidence type="ECO:0000313" key="2">
    <source>
        <dbReference type="Proteomes" id="UP001408789"/>
    </source>
</evidence>
<comment type="caution">
    <text evidence="1">The sequence shown here is derived from an EMBL/GenBank/DDBJ whole genome shotgun (WGS) entry which is preliminary data.</text>
</comment>
<name>A0AAP0CT16_9ASTR</name>
<dbReference type="EMBL" id="JBCNJP010000019">
    <property type="protein sequence ID" value="KAK9062359.1"/>
    <property type="molecule type" value="Genomic_DNA"/>
</dbReference>
<sequence length="165" mass="18640">MEYDLAAKAGAAFIDDHFELAVGFYFQAIAVDPKNPELFCDRAQANIKLKNFTGGFILSFYDKATNDDAQNFELSCHTMPIAKLTTLWLHGELGMPMMACFSLHEYQTVKTAFEAGSILAPEDARFTDWVKKFDKFIAEENVQLPTQSSELCSNYKRSQASKERI</sequence>
<gene>
    <name evidence="1" type="ORF">SSX86_019545</name>
</gene>
<dbReference type="InterPro" id="IPR011990">
    <property type="entry name" value="TPR-like_helical_dom_sf"/>
</dbReference>
<accession>A0AAP0CT16</accession>
<organism evidence="1 2">
    <name type="scientific">Deinandra increscens subsp. villosa</name>
    <dbReference type="NCBI Taxonomy" id="3103831"/>
    <lineage>
        <taxon>Eukaryota</taxon>
        <taxon>Viridiplantae</taxon>
        <taxon>Streptophyta</taxon>
        <taxon>Embryophyta</taxon>
        <taxon>Tracheophyta</taxon>
        <taxon>Spermatophyta</taxon>
        <taxon>Magnoliopsida</taxon>
        <taxon>eudicotyledons</taxon>
        <taxon>Gunneridae</taxon>
        <taxon>Pentapetalae</taxon>
        <taxon>asterids</taxon>
        <taxon>campanulids</taxon>
        <taxon>Asterales</taxon>
        <taxon>Asteraceae</taxon>
        <taxon>Asteroideae</taxon>
        <taxon>Heliantheae alliance</taxon>
        <taxon>Madieae</taxon>
        <taxon>Madiinae</taxon>
        <taxon>Deinandra</taxon>
    </lineage>
</organism>
<keyword evidence="2" id="KW-1185">Reference proteome</keyword>
<dbReference type="GO" id="GO:0051087">
    <property type="term" value="F:protein-folding chaperone binding"/>
    <property type="evidence" value="ECO:0007669"/>
    <property type="project" value="InterPro"/>
</dbReference>
<dbReference type="Proteomes" id="UP001408789">
    <property type="component" value="Unassembled WGS sequence"/>
</dbReference>
<protein>
    <submittedName>
        <fullName evidence="1">Uncharacterized protein</fullName>
    </submittedName>
</protein>
<dbReference type="SUPFAM" id="SSF48452">
    <property type="entry name" value="TPR-like"/>
    <property type="match status" value="1"/>
</dbReference>
<dbReference type="InterPro" id="IPR044563">
    <property type="entry name" value="Sgt1-like"/>
</dbReference>
<dbReference type="Gene3D" id="1.25.40.10">
    <property type="entry name" value="Tetratricopeptide repeat domain"/>
    <property type="match status" value="1"/>
</dbReference>
<reference evidence="1 2" key="1">
    <citation type="submission" date="2024-04" db="EMBL/GenBank/DDBJ databases">
        <title>The reference genome of an endangered Asteraceae, Deinandra increscens subsp. villosa, native to the Central Coast of California.</title>
        <authorList>
            <person name="Guilliams M."/>
            <person name="Hasenstab-Lehman K."/>
            <person name="Meyer R."/>
            <person name="Mcevoy S."/>
        </authorList>
    </citation>
    <scope>NUCLEOTIDE SEQUENCE [LARGE SCALE GENOMIC DNA]</scope>
    <source>
        <tissue evidence="1">Leaf</tissue>
    </source>
</reference>
<evidence type="ECO:0000313" key="1">
    <source>
        <dbReference type="EMBL" id="KAK9062359.1"/>
    </source>
</evidence>
<dbReference type="PANTHER" id="PTHR45862">
    <property type="entry name" value="PROTEIN SGT1 HOMOLOG"/>
    <property type="match status" value="1"/>
</dbReference>